<protein>
    <recommendedName>
        <fullName evidence="8">Glutamate 5-kinase</fullName>
        <ecNumber evidence="8">2.7.2.11</ecNumber>
    </recommendedName>
    <alternativeName>
        <fullName evidence="8">Gamma-glutamyl kinase</fullName>
        <shortName evidence="8">GK</shortName>
    </alternativeName>
</protein>
<dbReference type="InterPro" id="IPR001048">
    <property type="entry name" value="Asp/Glu/Uridylate_kinase"/>
</dbReference>
<feature type="binding site" evidence="8">
    <location>
        <position position="67"/>
    </location>
    <ligand>
        <name>substrate</name>
    </ligand>
</feature>
<dbReference type="InterPro" id="IPR001057">
    <property type="entry name" value="Glu/AcGlu_kinase"/>
</dbReference>
<keyword evidence="7 8" id="KW-0067">ATP-binding</keyword>
<evidence type="ECO:0000256" key="5">
    <source>
        <dbReference type="ARBA" id="ARBA00022741"/>
    </source>
</evidence>
<comment type="pathway">
    <text evidence="8">Amino-acid biosynthesis; L-proline biosynthesis; L-glutamate 5-semialdehyde from L-glutamate: step 1/2.</text>
</comment>
<dbReference type="GO" id="GO:0005524">
    <property type="term" value="F:ATP binding"/>
    <property type="evidence" value="ECO:0007669"/>
    <property type="project" value="UniProtKB-KW"/>
</dbReference>
<dbReference type="PIRSF" id="PIRSF000729">
    <property type="entry name" value="GK"/>
    <property type="match status" value="1"/>
</dbReference>
<dbReference type="SMART" id="SM00359">
    <property type="entry name" value="PUA"/>
    <property type="match status" value="1"/>
</dbReference>
<dbReference type="PRINTS" id="PR00474">
    <property type="entry name" value="GLU5KINASE"/>
</dbReference>
<feature type="domain" description="PUA" evidence="9">
    <location>
        <begin position="292"/>
        <end position="374"/>
    </location>
</feature>
<dbReference type="SUPFAM" id="SSF53633">
    <property type="entry name" value="Carbamate kinase-like"/>
    <property type="match status" value="1"/>
</dbReference>
<dbReference type="Pfam" id="PF00696">
    <property type="entry name" value="AA_kinase"/>
    <property type="match status" value="1"/>
</dbReference>
<keyword evidence="2 8" id="KW-0028">Amino-acid biosynthesis</keyword>
<dbReference type="InterPro" id="IPR005715">
    <property type="entry name" value="Glu_5kinase/COase_Synthase"/>
</dbReference>
<evidence type="ECO:0000313" key="11">
    <source>
        <dbReference type="Proteomes" id="UP000294562"/>
    </source>
</evidence>
<dbReference type="Proteomes" id="UP000294562">
    <property type="component" value="Unassembled WGS sequence"/>
</dbReference>
<dbReference type="InterPro" id="IPR041739">
    <property type="entry name" value="G5K_ProB"/>
</dbReference>
<dbReference type="AlphaFoldDB" id="A0A4R6B3G6"/>
<evidence type="ECO:0000256" key="2">
    <source>
        <dbReference type="ARBA" id="ARBA00022605"/>
    </source>
</evidence>
<dbReference type="InterPro" id="IPR011529">
    <property type="entry name" value="Glu_5kinase"/>
</dbReference>
<dbReference type="GO" id="GO:0004349">
    <property type="term" value="F:glutamate 5-kinase activity"/>
    <property type="evidence" value="ECO:0007669"/>
    <property type="project" value="UniProtKB-UniRule"/>
</dbReference>
<dbReference type="PROSITE" id="PS50890">
    <property type="entry name" value="PUA"/>
    <property type="match status" value="1"/>
</dbReference>
<dbReference type="InterPro" id="IPR036393">
    <property type="entry name" value="AceGlu_kinase-like_sf"/>
</dbReference>
<comment type="caution">
    <text evidence="8">Lacks conserved residue(s) required for the propagation of feature annotation.</text>
</comment>
<dbReference type="UniPathway" id="UPA00098">
    <property type="reaction ID" value="UER00359"/>
</dbReference>
<dbReference type="EC" id="2.7.2.11" evidence="8"/>
<evidence type="ECO:0000256" key="3">
    <source>
        <dbReference type="ARBA" id="ARBA00022650"/>
    </source>
</evidence>
<organism evidence="10 11">
    <name type="scientific">Meridianimarinicoccus aquatilis</name>
    <dbReference type="NCBI Taxonomy" id="2552766"/>
    <lineage>
        <taxon>Bacteria</taxon>
        <taxon>Pseudomonadati</taxon>
        <taxon>Pseudomonadota</taxon>
        <taxon>Alphaproteobacteria</taxon>
        <taxon>Rhodobacterales</taxon>
        <taxon>Paracoccaceae</taxon>
        <taxon>Meridianimarinicoccus</taxon>
    </lineage>
</organism>
<dbReference type="Gene3D" id="3.40.1160.10">
    <property type="entry name" value="Acetylglutamate kinase-like"/>
    <property type="match status" value="2"/>
</dbReference>
<comment type="function">
    <text evidence="8">Catalyzes the transfer of a phosphate group to glutamate to form L-glutamate 5-phosphate.</text>
</comment>
<dbReference type="PANTHER" id="PTHR43654:SF1">
    <property type="entry name" value="ISOPENTENYL PHOSPHATE KINASE"/>
    <property type="match status" value="1"/>
</dbReference>
<evidence type="ECO:0000256" key="8">
    <source>
        <dbReference type="HAMAP-Rule" id="MF_00456"/>
    </source>
</evidence>
<sequence>MASLTDTVTHTGAPVLATTPGARVVVKIGSALLVDRAEGLRNTWLQGLASDVVSLRRRGVDVVLVSSGSIALGRRVLGLPAGPLPLEQSQAAAAVGQIRLARAYEDALHPHDVTTAQVLVTLEDSTDRRRYLNTRATLGQLLGFGVVPIVNENDTVATDEIRFGDNDRLAAQVAATIGADQLVLLSDVDGLYTANPGLDPTARRFDVVETITPEIEAMAGEGISGLSRGGMITKLMAAKMATGAGCAMVIAKGDAENPLSRLERGGPCTWFLADTDPQAARKRWIAAMKPRGEVSVDAGAARALGQGRSLLPAGVVSVAGTFGRGEPVTITAPDGTVLGKGLARYASDEAAAILGLRSDQIEDVLGHPGRAALIHRDDMVL</sequence>
<dbReference type="CDD" id="cd21157">
    <property type="entry name" value="PUA_G5K"/>
    <property type="match status" value="1"/>
</dbReference>
<feature type="binding site" evidence="8">
    <location>
        <position position="154"/>
    </location>
    <ligand>
        <name>substrate</name>
    </ligand>
</feature>
<keyword evidence="6 8" id="KW-0418">Kinase</keyword>
<dbReference type="CDD" id="cd04242">
    <property type="entry name" value="AAK_G5K_ProB"/>
    <property type="match status" value="1"/>
</dbReference>
<comment type="catalytic activity">
    <reaction evidence="8">
        <text>L-glutamate + ATP = L-glutamyl 5-phosphate + ADP</text>
        <dbReference type="Rhea" id="RHEA:14877"/>
        <dbReference type="ChEBI" id="CHEBI:29985"/>
        <dbReference type="ChEBI" id="CHEBI:30616"/>
        <dbReference type="ChEBI" id="CHEBI:58274"/>
        <dbReference type="ChEBI" id="CHEBI:456216"/>
        <dbReference type="EC" id="2.7.2.11"/>
    </reaction>
</comment>
<dbReference type="InterPro" id="IPR019797">
    <property type="entry name" value="Glutamate_5-kinase_CS"/>
</dbReference>
<dbReference type="EMBL" id="SMZO01000002">
    <property type="protein sequence ID" value="TDL91210.1"/>
    <property type="molecule type" value="Genomic_DNA"/>
</dbReference>
<evidence type="ECO:0000256" key="1">
    <source>
        <dbReference type="ARBA" id="ARBA00022490"/>
    </source>
</evidence>
<comment type="caution">
    <text evidence="10">The sequence shown here is derived from an EMBL/GenBank/DDBJ whole genome shotgun (WGS) entry which is preliminary data.</text>
</comment>
<keyword evidence="1 8" id="KW-0963">Cytoplasm</keyword>
<dbReference type="NCBIfam" id="TIGR01027">
    <property type="entry name" value="proB"/>
    <property type="match status" value="1"/>
</dbReference>
<feature type="binding site" evidence="8">
    <location>
        <position position="27"/>
    </location>
    <ligand>
        <name>ATP</name>
        <dbReference type="ChEBI" id="CHEBI:30616"/>
    </ligand>
</feature>
<dbReference type="Pfam" id="PF01472">
    <property type="entry name" value="PUA"/>
    <property type="match status" value="1"/>
</dbReference>
<dbReference type="InterPro" id="IPR015947">
    <property type="entry name" value="PUA-like_sf"/>
</dbReference>
<dbReference type="GO" id="GO:0003723">
    <property type="term" value="F:RNA binding"/>
    <property type="evidence" value="ECO:0007669"/>
    <property type="project" value="InterPro"/>
</dbReference>
<proteinExistence type="inferred from homology"/>
<name>A0A4R6B3G6_9RHOB</name>
<evidence type="ECO:0000256" key="6">
    <source>
        <dbReference type="ARBA" id="ARBA00022777"/>
    </source>
</evidence>
<dbReference type="PROSITE" id="PS00902">
    <property type="entry name" value="GLUTAMATE_5_KINASE"/>
    <property type="match status" value="1"/>
</dbReference>
<reference evidence="10 11" key="1">
    <citation type="submission" date="2019-03" db="EMBL/GenBank/DDBJ databases">
        <title>Rhodobacteraceae bacterium SM1902, a new member of the family Rhodobacteraceae isolated from Yantai.</title>
        <authorList>
            <person name="Sun Y."/>
        </authorList>
    </citation>
    <scope>NUCLEOTIDE SEQUENCE [LARGE SCALE GENOMIC DNA]</scope>
    <source>
        <strain evidence="10 11">SM1902</strain>
    </source>
</reference>
<accession>A0A4R6B3G6</accession>
<evidence type="ECO:0000313" key="10">
    <source>
        <dbReference type="EMBL" id="TDL91210.1"/>
    </source>
</evidence>
<gene>
    <name evidence="8" type="primary">proB</name>
    <name evidence="10" type="ORF">E2L05_01110</name>
</gene>
<keyword evidence="4 8" id="KW-0808">Transferase</keyword>
<dbReference type="GO" id="GO:0055129">
    <property type="term" value="P:L-proline biosynthetic process"/>
    <property type="evidence" value="ECO:0007669"/>
    <property type="project" value="UniProtKB-UniRule"/>
</dbReference>
<feature type="binding site" evidence="8">
    <location>
        <begin position="186"/>
        <end position="187"/>
    </location>
    <ligand>
        <name>ATP</name>
        <dbReference type="ChEBI" id="CHEBI:30616"/>
    </ligand>
</feature>
<keyword evidence="5 8" id="KW-0547">Nucleotide-binding</keyword>
<comment type="subcellular location">
    <subcellularLocation>
        <location evidence="8">Cytoplasm</location>
    </subcellularLocation>
</comment>
<dbReference type="OrthoDB" id="9804434at2"/>
<dbReference type="GO" id="GO:0005829">
    <property type="term" value="C:cytosol"/>
    <property type="evidence" value="ECO:0007669"/>
    <property type="project" value="TreeGrafter"/>
</dbReference>
<keyword evidence="3 8" id="KW-0641">Proline biosynthesis</keyword>
<evidence type="ECO:0000259" key="9">
    <source>
        <dbReference type="SMART" id="SM00359"/>
    </source>
</evidence>
<keyword evidence="11" id="KW-1185">Reference proteome</keyword>
<dbReference type="FunFam" id="3.40.1160.10:FF:000018">
    <property type="entry name" value="Glutamate 5-kinase"/>
    <property type="match status" value="1"/>
</dbReference>
<dbReference type="InterPro" id="IPR002478">
    <property type="entry name" value="PUA"/>
</dbReference>
<dbReference type="InterPro" id="IPR036974">
    <property type="entry name" value="PUA_sf"/>
</dbReference>
<dbReference type="SUPFAM" id="SSF88697">
    <property type="entry name" value="PUA domain-like"/>
    <property type="match status" value="1"/>
</dbReference>
<dbReference type="HAMAP" id="MF_00456">
    <property type="entry name" value="ProB"/>
    <property type="match status" value="1"/>
</dbReference>
<dbReference type="Gene3D" id="2.30.130.10">
    <property type="entry name" value="PUA domain"/>
    <property type="match status" value="1"/>
</dbReference>
<feature type="binding site" evidence="8">
    <location>
        <position position="166"/>
    </location>
    <ligand>
        <name>substrate</name>
    </ligand>
</feature>
<comment type="similarity">
    <text evidence="8">Belongs to the glutamate 5-kinase family.</text>
</comment>
<dbReference type="PANTHER" id="PTHR43654">
    <property type="entry name" value="GLUTAMATE 5-KINASE"/>
    <property type="match status" value="1"/>
</dbReference>
<evidence type="ECO:0000256" key="4">
    <source>
        <dbReference type="ARBA" id="ARBA00022679"/>
    </source>
</evidence>
<evidence type="ECO:0000256" key="7">
    <source>
        <dbReference type="ARBA" id="ARBA00022840"/>
    </source>
</evidence>